<dbReference type="Proteomes" id="UP000184171">
    <property type="component" value="Unassembled WGS sequence"/>
</dbReference>
<dbReference type="SUPFAM" id="SSF53098">
    <property type="entry name" value="Ribonuclease H-like"/>
    <property type="match status" value="1"/>
</dbReference>
<keyword evidence="4" id="KW-1185">Reference proteome</keyword>
<proteinExistence type="predicted"/>
<accession>A0A1M6H7U7</accession>
<evidence type="ECO:0000259" key="2">
    <source>
        <dbReference type="PROSITE" id="PS50994"/>
    </source>
</evidence>
<name>A0A1M6H7U7_MALRU</name>
<dbReference type="Pfam" id="PF09299">
    <property type="entry name" value="Mu-transpos_C"/>
    <property type="match status" value="1"/>
</dbReference>
<dbReference type="InterPro" id="IPR012337">
    <property type="entry name" value="RNaseH-like_sf"/>
</dbReference>
<feature type="compositionally biased region" description="Basic and acidic residues" evidence="1">
    <location>
        <begin position="636"/>
        <end position="645"/>
    </location>
</feature>
<dbReference type="InterPro" id="IPR001584">
    <property type="entry name" value="Integrase_cat-core"/>
</dbReference>
<evidence type="ECO:0000256" key="1">
    <source>
        <dbReference type="SAM" id="MobiDB-lite"/>
    </source>
</evidence>
<gene>
    <name evidence="3" type="ORF">SAMN02745165_01724</name>
</gene>
<feature type="domain" description="Integrase catalytic" evidence="2">
    <location>
        <begin position="226"/>
        <end position="435"/>
    </location>
</feature>
<dbReference type="PROSITE" id="PS50994">
    <property type="entry name" value="INTEGRASE"/>
    <property type="match status" value="1"/>
</dbReference>
<dbReference type="GO" id="GO:0015074">
    <property type="term" value="P:DNA integration"/>
    <property type="evidence" value="ECO:0007669"/>
    <property type="project" value="InterPro"/>
</dbReference>
<dbReference type="AlphaFoldDB" id="A0A1M6H7U7"/>
<dbReference type="RefSeq" id="WP_072907882.1">
    <property type="nucleotide sequence ID" value="NZ_FQZT01000005.1"/>
</dbReference>
<dbReference type="EMBL" id="FQZT01000005">
    <property type="protein sequence ID" value="SHJ18301.1"/>
    <property type="molecule type" value="Genomic_DNA"/>
</dbReference>
<evidence type="ECO:0000313" key="4">
    <source>
        <dbReference type="Proteomes" id="UP000184171"/>
    </source>
</evidence>
<organism evidence="3 4">
    <name type="scientific">Malonomonas rubra DSM 5091</name>
    <dbReference type="NCBI Taxonomy" id="1122189"/>
    <lineage>
        <taxon>Bacteria</taxon>
        <taxon>Pseudomonadati</taxon>
        <taxon>Thermodesulfobacteriota</taxon>
        <taxon>Desulfuromonadia</taxon>
        <taxon>Desulfuromonadales</taxon>
        <taxon>Geopsychrobacteraceae</taxon>
        <taxon>Malonomonas</taxon>
    </lineage>
</organism>
<feature type="region of interest" description="Disordered" evidence="1">
    <location>
        <begin position="575"/>
        <end position="610"/>
    </location>
</feature>
<dbReference type="InterPro" id="IPR036397">
    <property type="entry name" value="RNaseH_sf"/>
</dbReference>
<feature type="compositionally biased region" description="Basic residues" evidence="1">
    <location>
        <begin position="577"/>
        <end position="594"/>
    </location>
</feature>
<dbReference type="InterPro" id="IPR015378">
    <property type="entry name" value="Transposase-like_Mu_C"/>
</dbReference>
<feature type="region of interest" description="Disordered" evidence="1">
    <location>
        <begin position="626"/>
        <end position="645"/>
    </location>
</feature>
<dbReference type="OrthoDB" id="9794201at2"/>
<dbReference type="GO" id="GO:0003676">
    <property type="term" value="F:nucleic acid binding"/>
    <property type="evidence" value="ECO:0007669"/>
    <property type="project" value="InterPro"/>
</dbReference>
<dbReference type="Gene3D" id="3.30.420.10">
    <property type="entry name" value="Ribonuclease H-like superfamily/Ribonuclease H"/>
    <property type="match status" value="1"/>
</dbReference>
<dbReference type="STRING" id="1122189.SAMN02745165_01724"/>
<reference evidence="3 4" key="1">
    <citation type="submission" date="2016-11" db="EMBL/GenBank/DDBJ databases">
        <authorList>
            <person name="Jaros S."/>
            <person name="Januszkiewicz K."/>
            <person name="Wedrychowicz H."/>
        </authorList>
    </citation>
    <scope>NUCLEOTIDE SEQUENCE [LARGE SCALE GENOMIC DNA]</scope>
    <source>
        <strain evidence="3 4">DSM 5091</strain>
    </source>
</reference>
<sequence>MAVKISLKPGDKVFCEGVEYEISGPAGLTKIDAINLNTGGKCTLDIGSVSGQTAENNCDSFDSLENLTDEEQNLALQRFQIIKPALLRDLTRAEIEELAEEHGVHFTTVYRLMREFRKTRSPASLVPKTGLRGGRGKARIDESVDLLIQNHFEDIYREKLVDITKLNVKTLQKEIQRKCVSRSLKAPSWGTVNDRLGKFIDDKKLEKKRKRKGGRPRTMAGRVFPDADSPLAVVQIDHTPLDLIVVDDEHREPIGRPILSLAIDVYSRMVVGFSLSLDHPGIFSVGRLIAHCILPKEQFLAEMGVDAAWDIYGVMGMIHMDNAGEFRTEDFIPFQEEYLVDVRWRPVASPEYGGHIERLAKTLNDHIHQEPGATMSNIFERSGYDSEGKACYTLSEIEKWLTVLITKIYHHEKHSSLKNSRGEKLSPLEKYSIGILGDGKTPGTGLPDIVENQERLKIFLLPSFQRTVQREGIELDDIHYFHDILRNLYGKKDEKGRGKKYLIKRDPRCITPIYIYDPTLKKYFAVPYRDQTRPPMNLWELKAAKKRCKEKGLKRTEPEIFKAYDELRQMREESVVKTKKAKRERQAEKRRKKAPTLPQQKVEAPAPPEELETTITDEIENFYDDPALLEGVTVKGNEDKGATSD</sequence>
<protein>
    <submittedName>
        <fullName evidence="3">Putative transposase</fullName>
    </submittedName>
</protein>
<evidence type="ECO:0000313" key="3">
    <source>
        <dbReference type="EMBL" id="SHJ18301.1"/>
    </source>
</evidence>